<keyword evidence="11" id="KW-1185">Reference proteome</keyword>
<evidence type="ECO:0000256" key="7">
    <source>
        <dbReference type="ARBA" id="ARBA00023237"/>
    </source>
</evidence>
<organism evidence="10 11">
    <name type="scientific">Tenebrionibacter intestinalis</name>
    <dbReference type="NCBI Taxonomy" id="2799638"/>
    <lineage>
        <taxon>Bacteria</taxon>
        <taxon>Pseudomonadati</taxon>
        <taxon>Pseudomonadota</taxon>
        <taxon>Gammaproteobacteria</taxon>
        <taxon>Enterobacterales</taxon>
        <taxon>Enterobacteriaceae</taxon>
        <taxon>Tenebrionibacter/Tenebrionicola group</taxon>
        <taxon>Tenebrionibacter</taxon>
    </lineage>
</organism>
<keyword evidence="7" id="KW-0998">Cell outer membrane</keyword>
<evidence type="ECO:0000313" key="11">
    <source>
        <dbReference type="Proteomes" id="UP000659047"/>
    </source>
</evidence>
<evidence type="ECO:0000313" key="10">
    <source>
        <dbReference type="EMBL" id="MBK4716557.1"/>
    </source>
</evidence>
<dbReference type="GO" id="GO:1990281">
    <property type="term" value="C:efflux pump complex"/>
    <property type="evidence" value="ECO:0007669"/>
    <property type="project" value="TreeGrafter"/>
</dbReference>
<keyword evidence="9" id="KW-0732">Signal</keyword>
<keyword evidence="6" id="KW-0472">Membrane</keyword>
<evidence type="ECO:0000256" key="4">
    <source>
        <dbReference type="ARBA" id="ARBA00022452"/>
    </source>
</evidence>
<dbReference type="PANTHER" id="PTHR30026">
    <property type="entry name" value="OUTER MEMBRANE PROTEIN TOLC"/>
    <property type="match status" value="1"/>
</dbReference>
<evidence type="ECO:0000256" key="1">
    <source>
        <dbReference type="ARBA" id="ARBA00004442"/>
    </source>
</evidence>
<comment type="subcellular location">
    <subcellularLocation>
        <location evidence="1">Cell outer membrane</location>
    </subcellularLocation>
</comment>
<protein>
    <submittedName>
        <fullName evidence="10">TolC family protein</fullName>
    </submittedName>
</protein>
<comment type="caution">
    <text evidence="10">The sequence shown here is derived from an EMBL/GenBank/DDBJ whole genome shotgun (WGS) entry which is preliminary data.</text>
</comment>
<dbReference type="RefSeq" id="WP_238714778.1">
    <property type="nucleotide sequence ID" value="NZ_JAEPBH010000043.1"/>
</dbReference>
<evidence type="ECO:0000256" key="3">
    <source>
        <dbReference type="ARBA" id="ARBA00022448"/>
    </source>
</evidence>
<dbReference type="Gene3D" id="1.20.1600.10">
    <property type="entry name" value="Outer membrane efflux proteins (OEP)"/>
    <property type="match status" value="1"/>
</dbReference>
<evidence type="ECO:0000256" key="9">
    <source>
        <dbReference type="SAM" id="SignalP"/>
    </source>
</evidence>
<dbReference type="PANTHER" id="PTHR30026:SF22">
    <property type="entry name" value="OUTER MEMBRANE EFFLUX PROTEIN"/>
    <property type="match status" value="1"/>
</dbReference>
<feature type="signal peptide" evidence="9">
    <location>
        <begin position="1"/>
        <end position="24"/>
    </location>
</feature>
<accession>A0A8K0V3S5</accession>
<keyword evidence="5" id="KW-0812">Transmembrane</keyword>
<evidence type="ECO:0000256" key="2">
    <source>
        <dbReference type="ARBA" id="ARBA00007613"/>
    </source>
</evidence>
<dbReference type="InterPro" id="IPR003423">
    <property type="entry name" value="OMP_efflux"/>
</dbReference>
<dbReference type="InterPro" id="IPR051906">
    <property type="entry name" value="TolC-like"/>
</dbReference>
<name>A0A8K0V3S5_9ENTR</name>
<gene>
    <name evidence="10" type="ORF">JJB97_14710</name>
</gene>
<proteinExistence type="inferred from homology"/>
<sequence length="570" mass="62703">MDKKWVITTVALALSLTFIQGSQAADDDELLFSEPQPASAPRFKMDAPQSEVKEAAVMGQAAEKDSAYHRFAREPGSTQKFQQAKEKESIADALAAPADYRQMAQKSVSETGSDEGLAAAQGAQSDEGPRTVNAPSVRRMQDIPPRAAAMAKPMQSTAAIHTWFQKMVGIALNHSPEVRAALSDMEASSWGVKQVQGQRYPQVTVGTSAPFGSFGNGASTRNNNSLSDTSVSVTVNTTVFDWGRISAELDSAREGLNAAALAVKEIREQVASSTMAELLNLSRYQESVKVAQAYVNRMQKLVTMLSGIASVDKGRASELVQARARLLSAQAQQEQLQHQFDNTRIKLVRLMGVEPGLPPALRWNGDLIALNTALSALHDHPTLKRGEAEIRSADAQAESIRAAGLPKVDWVVQKSTSKDQYGDEDAWYTGLNVQWSAFSGGSERAQRQAALAKMRSAQEKVQVSRYELEYQIRNMVETRDSSLQRADNYVRLSAETDRVRDMFYRQWYHLGTRTLLDVLSAESDHFNNQISAINNRYDGYTSNVSVMYNAAILLNWLVKQPGMKSRGQGF</sequence>
<dbReference type="AlphaFoldDB" id="A0A8K0V3S5"/>
<feature type="chain" id="PRO_5035459749" evidence="9">
    <location>
        <begin position="25"/>
        <end position="570"/>
    </location>
</feature>
<reference evidence="10" key="1">
    <citation type="submission" date="2021-01" db="EMBL/GenBank/DDBJ databases">
        <title>Intestinitalea alba gen. nov., sp. nov., a novel genus of the family Enterobacteriaceae, isolated from the gut of the plastic-eating mealworm Tenebrio molitor L.</title>
        <authorList>
            <person name="Yang Y."/>
        </authorList>
    </citation>
    <scope>NUCLEOTIDE SEQUENCE</scope>
    <source>
        <strain evidence="10">BIT-L3</strain>
    </source>
</reference>
<dbReference type="Proteomes" id="UP000659047">
    <property type="component" value="Unassembled WGS sequence"/>
</dbReference>
<comment type="similarity">
    <text evidence="2">Belongs to the outer membrane factor (OMF) (TC 1.B.17) family.</text>
</comment>
<evidence type="ECO:0000256" key="5">
    <source>
        <dbReference type="ARBA" id="ARBA00022692"/>
    </source>
</evidence>
<dbReference type="EMBL" id="JAEPBH010000043">
    <property type="protein sequence ID" value="MBK4716557.1"/>
    <property type="molecule type" value="Genomic_DNA"/>
</dbReference>
<dbReference type="GO" id="GO:0009279">
    <property type="term" value="C:cell outer membrane"/>
    <property type="evidence" value="ECO:0007669"/>
    <property type="project" value="UniProtKB-SubCell"/>
</dbReference>
<keyword evidence="4" id="KW-1134">Transmembrane beta strand</keyword>
<keyword evidence="3" id="KW-0813">Transport</keyword>
<dbReference type="SUPFAM" id="SSF56954">
    <property type="entry name" value="Outer membrane efflux proteins (OEP)"/>
    <property type="match status" value="1"/>
</dbReference>
<dbReference type="Pfam" id="PF02321">
    <property type="entry name" value="OEP"/>
    <property type="match status" value="2"/>
</dbReference>
<dbReference type="GO" id="GO:0015288">
    <property type="term" value="F:porin activity"/>
    <property type="evidence" value="ECO:0007669"/>
    <property type="project" value="TreeGrafter"/>
</dbReference>
<feature type="region of interest" description="Disordered" evidence="8">
    <location>
        <begin position="102"/>
        <end position="134"/>
    </location>
</feature>
<evidence type="ECO:0000256" key="6">
    <source>
        <dbReference type="ARBA" id="ARBA00023136"/>
    </source>
</evidence>
<dbReference type="GO" id="GO:0015562">
    <property type="term" value="F:efflux transmembrane transporter activity"/>
    <property type="evidence" value="ECO:0007669"/>
    <property type="project" value="InterPro"/>
</dbReference>
<evidence type="ECO:0000256" key="8">
    <source>
        <dbReference type="SAM" id="MobiDB-lite"/>
    </source>
</evidence>